<dbReference type="PANTHER" id="PTHR43528">
    <property type="entry name" value="ALPHA-KETOGLUTARATE PERMEASE"/>
    <property type="match status" value="1"/>
</dbReference>
<dbReference type="InterPro" id="IPR036259">
    <property type="entry name" value="MFS_trans_sf"/>
</dbReference>
<keyword evidence="4 8" id="KW-0812">Transmembrane</keyword>
<dbReference type="RefSeq" id="WP_254164660.1">
    <property type="nucleotide sequence ID" value="NZ_JANAFB010000002.1"/>
</dbReference>
<dbReference type="AlphaFoldDB" id="A0A9X2KGC4"/>
<sequence>MKKSTLDDEPVGRRLEVEDCVVVDKKKMRRAQIGAGVGNFMEWYDFGIYGYLAVTITAVFTHGMDESVGLLVTLAGFAVSFIVRPLGGVILGPLGDKIGRQKILFLTISMMAVATALIGLLPTSHTIGLWALIPLYLLKMVQGFSTGGEFSGVATYVSEFSPDKKRGWSTSFLNSQSMLGFAAGAGTVAVTNAVATSIWGENAMLDGAWRIPFLIAIPLGAVVIWFRLRTPETPAFSGDQSLARRLPKGSLFQRYGILGILKNYWPAVLIGCSLTAADSSIAYILTSYMPTYLETEVGISNLGAAVATVPVLVAVAIAIPFVGRLSDRIGRRAVYGIAVASALLLMVPAFTVVQIGTEWSVYLAMFMIAIPATCFLALTASVLPALFPTASRYGGMGLTHNVALSAFGGTAPFFSQFIMQLTGSPYSPAFYAMFFSLLAIVAIFCMKESAGRPLLGSVPVVETRDEAQELVDRQDADDRVDTTTMPIFTVRRR</sequence>
<feature type="transmembrane region" description="Helical" evidence="8">
    <location>
        <begin position="211"/>
        <end position="228"/>
    </location>
</feature>
<evidence type="ECO:0000256" key="7">
    <source>
        <dbReference type="ARBA" id="ARBA00023136"/>
    </source>
</evidence>
<comment type="subcellular location">
    <subcellularLocation>
        <location evidence="1">Cell membrane</location>
        <topology evidence="1">Multi-pass membrane protein</topology>
    </subcellularLocation>
</comment>
<feature type="transmembrane region" description="Helical" evidence="8">
    <location>
        <begin position="127"/>
        <end position="157"/>
    </location>
</feature>
<dbReference type="Gene3D" id="1.20.1250.20">
    <property type="entry name" value="MFS general substrate transporter like domains"/>
    <property type="match status" value="2"/>
</dbReference>
<dbReference type="PROSITE" id="PS00216">
    <property type="entry name" value="SUGAR_TRANSPORT_1"/>
    <property type="match status" value="1"/>
</dbReference>
<evidence type="ECO:0000256" key="6">
    <source>
        <dbReference type="ARBA" id="ARBA00022989"/>
    </source>
</evidence>
<keyword evidence="11" id="KW-1185">Reference proteome</keyword>
<evidence type="ECO:0000256" key="4">
    <source>
        <dbReference type="ARBA" id="ARBA00022692"/>
    </source>
</evidence>
<feature type="domain" description="Major facilitator superfamily (MFS) profile" evidence="9">
    <location>
        <begin position="31"/>
        <end position="450"/>
    </location>
</feature>
<evidence type="ECO:0000259" key="9">
    <source>
        <dbReference type="PROSITE" id="PS50850"/>
    </source>
</evidence>
<feature type="transmembrane region" description="Helical" evidence="8">
    <location>
        <begin position="70"/>
        <end position="91"/>
    </location>
</feature>
<dbReference type="GO" id="GO:0005886">
    <property type="term" value="C:plasma membrane"/>
    <property type="evidence" value="ECO:0007669"/>
    <property type="project" value="UniProtKB-SubCell"/>
</dbReference>
<dbReference type="GO" id="GO:0015293">
    <property type="term" value="F:symporter activity"/>
    <property type="evidence" value="ECO:0007669"/>
    <property type="project" value="UniProtKB-KW"/>
</dbReference>
<proteinExistence type="predicted"/>
<organism evidence="10 11">
    <name type="scientific">Rothia santali</name>
    <dbReference type="NCBI Taxonomy" id="2949643"/>
    <lineage>
        <taxon>Bacteria</taxon>
        <taxon>Bacillati</taxon>
        <taxon>Actinomycetota</taxon>
        <taxon>Actinomycetes</taxon>
        <taxon>Micrococcales</taxon>
        <taxon>Micrococcaceae</taxon>
        <taxon>Rothia</taxon>
    </lineage>
</organism>
<feature type="transmembrane region" description="Helical" evidence="8">
    <location>
        <begin position="361"/>
        <end position="386"/>
    </location>
</feature>
<evidence type="ECO:0000313" key="10">
    <source>
        <dbReference type="EMBL" id="MCP3424702.1"/>
    </source>
</evidence>
<evidence type="ECO:0000256" key="3">
    <source>
        <dbReference type="ARBA" id="ARBA00022475"/>
    </source>
</evidence>
<feature type="transmembrane region" description="Helical" evidence="8">
    <location>
        <begin position="264"/>
        <end position="285"/>
    </location>
</feature>
<feature type="transmembrane region" description="Helical" evidence="8">
    <location>
        <begin position="398"/>
        <end position="417"/>
    </location>
</feature>
<evidence type="ECO:0000256" key="8">
    <source>
        <dbReference type="SAM" id="Phobius"/>
    </source>
</evidence>
<keyword evidence="7 8" id="KW-0472">Membrane</keyword>
<dbReference type="EMBL" id="JANAFB010000002">
    <property type="protein sequence ID" value="MCP3424702.1"/>
    <property type="molecule type" value="Genomic_DNA"/>
</dbReference>
<dbReference type="PROSITE" id="PS00217">
    <property type="entry name" value="SUGAR_TRANSPORT_2"/>
    <property type="match status" value="1"/>
</dbReference>
<feature type="transmembrane region" description="Helical" evidence="8">
    <location>
        <begin position="103"/>
        <end position="121"/>
    </location>
</feature>
<keyword evidence="3" id="KW-1003">Cell membrane</keyword>
<name>A0A9X2KGC4_9MICC</name>
<feature type="transmembrane region" description="Helical" evidence="8">
    <location>
        <begin position="429"/>
        <end position="446"/>
    </location>
</feature>
<dbReference type="SUPFAM" id="SSF103473">
    <property type="entry name" value="MFS general substrate transporter"/>
    <property type="match status" value="1"/>
</dbReference>
<feature type="transmembrane region" description="Helical" evidence="8">
    <location>
        <begin position="46"/>
        <end position="64"/>
    </location>
</feature>
<reference evidence="10" key="1">
    <citation type="submission" date="2022-06" db="EMBL/GenBank/DDBJ databases">
        <title>Rothia sp. isolated from sandalwood seedling.</title>
        <authorList>
            <person name="Tuikhar N."/>
            <person name="Kirdat K."/>
            <person name="Thorat V."/>
            <person name="Swetha P."/>
            <person name="Padma S."/>
            <person name="Sundararaj R."/>
            <person name="Yadav A."/>
        </authorList>
    </citation>
    <scope>NUCLEOTIDE SEQUENCE</scope>
    <source>
        <strain evidence="10">AR01</strain>
    </source>
</reference>
<protein>
    <submittedName>
        <fullName evidence="10">MFS transporter</fullName>
    </submittedName>
</protein>
<feature type="transmembrane region" description="Helical" evidence="8">
    <location>
        <begin position="297"/>
        <end position="322"/>
    </location>
</feature>
<feature type="transmembrane region" description="Helical" evidence="8">
    <location>
        <begin position="178"/>
        <end position="199"/>
    </location>
</feature>
<dbReference type="InterPro" id="IPR005829">
    <property type="entry name" value="Sugar_transporter_CS"/>
</dbReference>
<gene>
    <name evidence="10" type="ORF">NBM05_01290</name>
</gene>
<accession>A0A9X2KGC4</accession>
<keyword evidence="5" id="KW-0769">Symport</keyword>
<evidence type="ECO:0000256" key="1">
    <source>
        <dbReference type="ARBA" id="ARBA00004651"/>
    </source>
</evidence>
<dbReference type="InterPro" id="IPR005828">
    <property type="entry name" value="MFS_sugar_transport-like"/>
</dbReference>
<evidence type="ECO:0000313" key="11">
    <source>
        <dbReference type="Proteomes" id="UP001139502"/>
    </source>
</evidence>
<dbReference type="Proteomes" id="UP001139502">
    <property type="component" value="Unassembled WGS sequence"/>
</dbReference>
<feature type="transmembrane region" description="Helical" evidence="8">
    <location>
        <begin position="334"/>
        <end position="355"/>
    </location>
</feature>
<keyword evidence="2" id="KW-0813">Transport</keyword>
<dbReference type="PROSITE" id="PS50850">
    <property type="entry name" value="MFS"/>
    <property type="match status" value="1"/>
</dbReference>
<dbReference type="Pfam" id="PF00083">
    <property type="entry name" value="Sugar_tr"/>
    <property type="match status" value="1"/>
</dbReference>
<dbReference type="PANTHER" id="PTHR43528:SF1">
    <property type="entry name" value="ALPHA-KETOGLUTARATE PERMEASE"/>
    <property type="match status" value="1"/>
</dbReference>
<dbReference type="InterPro" id="IPR051084">
    <property type="entry name" value="H+-coupled_symporters"/>
</dbReference>
<keyword evidence="6 8" id="KW-1133">Transmembrane helix</keyword>
<comment type="caution">
    <text evidence="10">The sequence shown here is derived from an EMBL/GenBank/DDBJ whole genome shotgun (WGS) entry which is preliminary data.</text>
</comment>
<evidence type="ECO:0000256" key="5">
    <source>
        <dbReference type="ARBA" id="ARBA00022847"/>
    </source>
</evidence>
<evidence type="ECO:0000256" key="2">
    <source>
        <dbReference type="ARBA" id="ARBA00022448"/>
    </source>
</evidence>
<dbReference type="InterPro" id="IPR020846">
    <property type="entry name" value="MFS_dom"/>
</dbReference>